<reference evidence="2 3" key="1">
    <citation type="submission" date="2021-06" db="EMBL/GenBank/DDBJ databases">
        <title>Complete genome of Haloferula helveola possessing various polysaccharide degrading enzymes.</title>
        <authorList>
            <person name="Takami H."/>
            <person name="Huang C."/>
            <person name="Hamasaki K."/>
        </authorList>
    </citation>
    <scope>NUCLEOTIDE SEQUENCE [LARGE SCALE GENOMIC DNA]</scope>
    <source>
        <strain evidence="2 3">CN-1</strain>
    </source>
</reference>
<dbReference type="RefSeq" id="WP_338684843.1">
    <property type="nucleotide sequence ID" value="NZ_AP024702.1"/>
</dbReference>
<organism evidence="2 3">
    <name type="scientific">Haloferula helveola</name>
    <dbReference type="NCBI Taxonomy" id="490095"/>
    <lineage>
        <taxon>Bacteria</taxon>
        <taxon>Pseudomonadati</taxon>
        <taxon>Verrucomicrobiota</taxon>
        <taxon>Verrucomicrobiia</taxon>
        <taxon>Verrucomicrobiales</taxon>
        <taxon>Verrucomicrobiaceae</taxon>
        <taxon>Haloferula</taxon>
    </lineage>
</organism>
<dbReference type="InterPro" id="IPR007560">
    <property type="entry name" value="Restrct_endonuc_IV_Mrr"/>
</dbReference>
<protein>
    <recommendedName>
        <fullName evidence="1">Restriction endonuclease type IV Mrr domain-containing protein</fullName>
    </recommendedName>
</protein>
<proteinExistence type="predicted"/>
<dbReference type="InterPro" id="IPR011856">
    <property type="entry name" value="tRNA_endonuc-like_dom_sf"/>
</dbReference>
<dbReference type="Proteomes" id="UP001374893">
    <property type="component" value="Chromosome"/>
</dbReference>
<evidence type="ECO:0000259" key="1">
    <source>
        <dbReference type="Pfam" id="PF04471"/>
    </source>
</evidence>
<dbReference type="Gene3D" id="3.40.1350.10">
    <property type="match status" value="1"/>
</dbReference>
<name>A0ABM7RMZ6_9BACT</name>
<dbReference type="EMBL" id="AP024702">
    <property type="protein sequence ID" value="BCX48551.1"/>
    <property type="molecule type" value="Genomic_DNA"/>
</dbReference>
<feature type="domain" description="Restriction endonuclease type IV Mrr" evidence="1">
    <location>
        <begin position="23"/>
        <end position="116"/>
    </location>
</feature>
<sequence>MFDATQLAARIASVDAATTNHQKGQSFEQLAMYLFEHLDGVEISEHNAMMDSEEIDIVLWNAQTEAILRPWEAVILVECKNWNSRVGAQALDAFISKLRRRFLRTGIFIAAEGVTGDFVDGTGTEVGAAGIIRSALQEGIRVVVITMDDIRGFGSLDDIRNLIKQRYCKLYVHKIF</sequence>
<gene>
    <name evidence="2" type="ORF">HAHE_24590</name>
</gene>
<evidence type="ECO:0000313" key="2">
    <source>
        <dbReference type="EMBL" id="BCX48551.1"/>
    </source>
</evidence>
<dbReference type="Pfam" id="PF04471">
    <property type="entry name" value="Mrr_cat"/>
    <property type="match status" value="1"/>
</dbReference>
<dbReference type="InterPro" id="IPR011335">
    <property type="entry name" value="Restrct_endonuc-II-like"/>
</dbReference>
<dbReference type="SUPFAM" id="SSF52980">
    <property type="entry name" value="Restriction endonuclease-like"/>
    <property type="match status" value="1"/>
</dbReference>
<accession>A0ABM7RMZ6</accession>
<keyword evidence="3" id="KW-1185">Reference proteome</keyword>
<evidence type="ECO:0000313" key="3">
    <source>
        <dbReference type="Proteomes" id="UP001374893"/>
    </source>
</evidence>